<name>B4IZJ2_DROGR</name>
<dbReference type="Proteomes" id="UP000001070">
    <property type="component" value="Unassembled WGS sequence"/>
</dbReference>
<reference evidence="1 2" key="1">
    <citation type="journal article" date="2007" name="Nature">
        <title>Evolution of genes and genomes on the Drosophila phylogeny.</title>
        <authorList>
            <consortium name="Drosophila 12 Genomes Consortium"/>
            <person name="Clark A.G."/>
            <person name="Eisen M.B."/>
            <person name="Smith D.R."/>
            <person name="Bergman C.M."/>
            <person name="Oliver B."/>
            <person name="Markow T.A."/>
            <person name="Kaufman T.C."/>
            <person name="Kellis M."/>
            <person name="Gelbart W."/>
            <person name="Iyer V.N."/>
            <person name="Pollard D.A."/>
            <person name="Sackton T.B."/>
            <person name="Larracuente A.M."/>
            <person name="Singh N.D."/>
            <person name="Abad J.P."/>
            <person name="Abt D.N."/>
            <person name="Adryan B."/>
            <person name="Aguade M."/>
            <person name="Akashi H."/>
            <person name="Anderson W.W."/>
            <person name="Aquadro C.F."/>
            <person name="Ardell D.H."/>
            <person name="Arguello R."/>
            <person name="Artieri C.G."/>
            <person name="Barbash D.A."/>
            <person name="Barker D."/>
            <person name="Barsanti P."/>
            <person name="Batterham P."/>
            <person name="Batzoglou S."/>
            <person name="Begun D."/>
            <person name="Bhutkar A."/>
            <person name="Blanco E."/>
            <person name="Bosak S.A."/>
            <person name="Bradley R.K."/>
            <person name="Brand A.D."/>
            <person name="Brent M.R."/>
            <person name="Brooks A.N."/>
            <person name="Brown R.H."/>
            <person name="Butlin R.K."/>
            <person name="Caggese C."/>
            <person name="Calvi B.R."/>
            <person name="Bernardo de Carvalho A."/>
            <person name="Caspi A."/>
            <person name="Castrezana S."/>
            <person name="Celniker S.E."/>
            <person name="Chang J.L."/>
            <person name="Chapple C."/>
            <person name="Chatterji S."/>
            <person name="Chinwalla A."/>
            <person name="Civetta A."/>
            <person name="Clifton S.W."/>
            <person name="Comeron J.M."/>
            <person name="Costello J.C."/>
            <person name="Coyne J.A."/>
            <person name="Daub J."/>
            <person name="David R.G."/>
            <person name="Delcher A.L."/>
            <person name="Delehaunty K."/>
            <person name="Do C.B."/>
            <person name="Ebling H."/>
            <person name="Edwards K."/>
            <person name="Eickbush T."/>
            <person name="Evans J.D."/>
            <person name="Filipski A."/>
            <person name="Findeiss S."/>
            <person name="Freyhult E."/>
            <person name="Fulton L."/>
            <person name="Fulton R."/>
            <person name="Garcia A.C."/>
            <person name="Gardiner A."/>
            <person name="Garfield D.A."/>
            <person name="Garvin B.E."/>
            <person name="Gibson G."/>
            <person name="Gilbert D."/>
            <person name="Gnerre S."/>
            <person name="Godfrey J."/>
            <person name="Good R."/>
            <person name="Gotea V."/>
            <person name="Gravely B."/>
            <person name="Greenberg A.J."/>
            <person name="Griffiths-Jones S."/>
            <person name="Gross S."/>
            <person name="Guigo R."/>
            <person name="Gustafson E.A."/>
            <person name="Haerty W."/>
            <person name="Hahn M.W."/>
            <person name="Halligan D.L."/>
            <person name="Halpern A.L."/>
            <person name="Halter G.M."/>
            <person name="Han M.V."/>
            <person name="Heger A."/>
            <person name="Hillier L."/>
            <person name="Hinrichs A.S."/>
            <person name="Holmes I."/>
            <person name="Hoskins R.A."/>
            <person name="Hubisz M.J."/>
            <person name="Hultmark D."/>
            <person name="Huntley M.A."/>
            <person name="Jaffe D.B."/>
            <person name="Jagadeeshan S."/>
            <person name="Jeck W.R."/>
            <person name="Johnson J."/>
            <person name="Jones C.D."/>
            <person name="Jordan W.C."/>
            <person name="Karpen G.H."/>
            <person name="Kataoka E."/>
            <person name="Keightley P.D."/>
            <person name="Kheradpour P."/>
            <person name="Kirkness E.F."/>
            <person name="Koerich L.B."/>
            <person name="Kristiansen K."/>
            <person name="Kudrna D."/>
            <person name="Kulathinal R.J."/>
            <person name="Kumar S."/>
            <person name="Kwok R."/>
            <person name="Lander E."/>
            <person name="Langley C.H."/>
            <person name="Lapoint R."/>
            <person name="Lazzaro B.P."/>
            <person name="Lee S.J."/>
            <person name="Levesque L."/>
            <person name="Li R."/>
            <person name="Lin C.F."/>
            <person name="Lin M.F."/>
            <person name="Lindblad-Toh K."/>
            <person name="Llopart A."/>
            <person name="Long M."/>
            <person name="Low L."/>
            <person name="Lozovsky E."/>
            <person name="Lu J."/>
            <person name="Luo M."/>
            <person name="Machado C.A."/>
            <person name="Makalowski W."/>
            <person name="Marzo M."/>
            <person name="Matsuda M."/>
            <person name="Matzkin L."/>
            <person name="McAllister B."/>
            <person name="McBride C.S."/>
            <person name="McKernan B."/>
            <person name="McKernan K."/>
            <person name="Mendez-Lago M."/>
            <person name="Minx P."/>
            <person name="Mollenhauer M.U."/>
            <person name="Montooth K."/>
            <person name="Mount S.M."/>
            <person name="Mu X."/>
            <person name="Myers E."/>
            <person name="Negre B."/>
            <person name="Newfeld S."/>
            <person name="Nielsen R."/>
            <person name="Noor M.A."/>
            <person name="O'Grady P."/>
            <person name="Pachter L."/>
            <person name="Papaceit M."/>
            <person name="Parisi M.J."/>
            <person name="Parisi M."/>
            <person name="Parts L."/>
            <person name="Pedersen J.S."/>
            <person name="Pesole G."/>
            <person name="Phillippy A.M."/>
            <person name="Ponting C.P."/>
            <person name="Pop M."/>
            <person name="Porcelli D."/>
            <person name="Powell J.R."/>
            <person name="Prohaska S."/>
            <person name="Pruitt K."/>
            <person name="Puig M."/>
            <person name="Quesneville H."/>
            <person name="Ram K.R."/>
            <person name="Rand D."/>
            <person name="Rasmussen M.D."/>
            <person name="Reed L.K."/>
            <person name="Reenan R."/>
            <person name="Reily A."/>
            <person name="Remington K.A."/>
            <person name="Rieger T.T."/>
            <person name="Ritchie M.G."/>
            <person name="Robin C."/>
            <person name="Rogers Y.H."/>
            <person name="Rohde C."/>
            <person name="Rozas J."/>
            <person name="Rubenfield M.J."/>
            <person name="Ruiz A."/>
            <person name="Russo S."/>
            <person name="Salzberg S.L."/>
            <person name="Sanchez-Gracia A."/>
            <person name="Saranga D.J."/>
            <person name="Sato H."/>
            <person name="Schaeffer S.W."/>
            <person name="Schatz M.C."/>
            <person name="Schlenke T."/>
            <person name="Schwartz R."/>
            <person name="Segarra C."/>
            <person name="Singh R.S."/>
            <person name="Sirot L."/>
            <person name="Sirota M."/>
            <person name="Sisneros N.B."/>
            <person name="Smith C.D."/>
            <person name="Smith T.F."/>
            <person name="Spieth J."/>
            <person name="Stage D.E."/>
            <person name="Stark A."/>
            <person name="Stephan W."/>
            <person name="Strausberg R.L."/>
            <person name="Strempel S."/>
            <person name="Sturgill D."/>
            <person name="Sutton G."/>
            <person name="Sutton G.G."/>
            <person name="Tao W."/>
            <person name="Teichmann S."/>
            <person name="Tobari Y.N."/>
            <person name="Tomimura Y."/>
            <person name="Tsolas J.M."/>
            <person name="Valente V.L."/>
            <person name="Venter E."/>
            <person name="Venter J.C."/>
            <person name="Vicario S."/>
            <person name="Vieira F.G."/>
            <person name="Vilella A.J."/>
            <person name="Villasante A."/>
            <person name="Walenz B."/>
            <person name="Wang J."/>
            <person name="Wasserman M."/>
            <person name="Watts T."/>
            <person name="Wilson D."/>
            <person name="Wilson R.K."/>
            <person name="Wing R.A."/>
            <person name="Wolfner M.F."/>
            <person name="Wong A."/>
            <person name="Wong G.K."/>
            <person name="Wu C.I."/>
            <person name="Wu G."/>
            <person name="Yamamoto D."/>
            <person name="Yang H.P."/>
            <person name="Yang S.P."/>
            <person name="Yorke J.A."/>
            <person name="Yoshida K."/>
            <person name="Zdobnov E."/>
            <person name="Zhang P."/>
            <person name="Zhang Y."/>
            <person name="Zimin A.V."/>
            <person name="Baldwin J."/>
            <person name="Abdouelleil A."/>
            <person name="Abdulkadir J."/>
            <person name="Abebe A."/>
            <person name="Abera B."/>
            <person name="Abreu J."/>
            <person name="Acer S.C."/>
            <person name="Aftuck L."/>
            <person name="Alexander A."/>
            <person name="An P."/>
            <person name="Anderson E."/>
            <person name="Anderson S."/>
            <person name="Arachi H."/>
            <person name="Azer M."/>
            <person name="Bachantsang P."/>
            <person name="Barry A."/>
            <person name="Bayul T."/>
            <person name="Berlin A."/>
            <person name="Bessette D."/>
            <person name="Bloom T."/>
            <person name="Blye J."/>
            <person name="Boguslavskiy L."/>
            <person name="Bonnet C."/>
            <person name="Boukhgalter B."/>
            <person name="Bourzgui I."/>
            <person name="Brown A."/>
            <person name="Cahill P."/>
            <person name="Channer S."/>
            <person name="Cheshatsang Y."/>
            <person name="Chuda L."/>
            <person name="Citroen M."/>
            <person name="Collymore A."/>
            <person name="Cooke P."/>
            <person name="Costello M."/>
            <person name="D'Aco K."/>
            <person name="Daza R."/>
            <person name="De Haan G."/>
            <person name="DeGray S."/>
            <person name="DeMaso C."/>
            <person name="Dhargay N."/>
            <person name="Dooley K."/>
            <person name="Dooley E."/>
            <person name="Doricent M."/>
            <person name="Dorje P."/>
            <person name="Dorjee K."/>
            <person name="Dupes A."/>
            <person name="Elong R."/>
            <person name="Falk J."/>
            <person name="Farina A."/>
            <person name="Faro S."/>
            <person name="Ferguson D."/>
            <person name="Fisher S."/>
            <person name="Foley C.D."/>
            <person name="Franke A."/>
            <person name="Friedrich D."/>
            <person name="Gadbois L."/>
            <person name="Gearin G."/>
            <person name="Gearin C.R."/>
            <person name="Giannoukos G."/>
            <person name="Goode T."/>
            <person name="Graham J."/>
            <person name="Grandbois E."/>
            <person name="Grewal S."/>
            <person name="Gyaltsen K."/>
            <person name="Hafez N."/>
            <person name="Hagos B."/>
            <person name="Hall J."/>
            <person name="Henson C."/>
            <person name="Hollinger A."/>
            <person name="Honan T."/>
            <person name="Huard M.D."/>
            <person name="Hughes L."/>
            <person name="Hurhula B."/>
            <person name="Husby M.E."/>
            <person name="Kamat A."/>
            <person name="Kanga B."/>
            <person name="Kashin S."/>
            <person name="Khazanovich D."/>
            <person name="Kisner P."/>
            <person name="Lance K."/>
            <person name="Lara M."/>
            <person name="Lee W."/>
            <person name="Lennon N."/>
            <person name="Letendre F."/>
            <person name="LeVine R."/>
            <person name="Lipovsky A."/>
            <person name="Liu X."/>
            <person name="Liu J."/>
            <person name="Liu S."/>
            <person name="Lokyitsang T."/>
            <person name="Lokyitsang Y."/>
            <person name="Lubonja R."/>
            <person name="Lui A."/>
            <person name="MacDonald P."/>
            <person name="Magnisalis V."/>
            <person name="Maru K."/>
            <person name="Matthews C."/>
            <person name="McCusker W."/>
            <person name="McDonough S."/>
            <person name="Mehta T."/>
            <person name="Meldrim J."/>
            <person name="Meneus L."/>
            <person name="Mihai O."/>
            <person name="Mihalev A."/>
            <person name="Mihova T."/>
            <person name="Mittelman R."/>
            <person name="Mlenga V."/>
            <person name="Montmayeur A."/>
            <person name="Mulrain L."/>
            <person name="Navidi A."/>
            <person name="Naylor J."/>
            <person name="Negash T."/>
            <person name="Nguyen T."/>
            <person name="Nguyen N."/>
            <person name="Nicol R."/>
            <person name="Norbu C."/>
            <person name="Norbu N."/>
            <person name="Novod N."/>
            <person name="O'Neill B."/>
            <person name="Osman S."/>
            <person name="Markiewicz E."/>
            <person name="Oyono O.L."/>
            <person name="Patti C."/>
            <person name="Phunkhang P."/>
            <person name="Pierre F."/>
            <person name="Priest M."/>
            <person name="Raghuraman S."/>
            <person name="Rege F."/>
            <person name="Reyes R."/>
            <person name="Rise C."/>
            <person name="Rogov P."/>
            <person name="Ross K."/>
            <person name="Ryan E."/>
            <person name="Settipalli S."/>
            <person name="Shea T."/>
            <person name="Sherpa N."/>
            <person name="Shi L."/>
            <person name="Shih D."/>
            <person name="Sparrow T."/>
            <person name="Spaulding J."/>
            <person name="Stalker J."/>
            <person name="Stange-Thomann N."/>
            <person name="Stavropoulos S."/>
            <person name="Stone C."/>
            <person name="Strader C."/>
            <person name="Tesfaye S."/>
            <person name="Thomson T."/>
            <person name="Thoulutsang Y."/>
            <person name="Thoulutsang D."/>
            <person name="Topham K."/>
            <person name="Topping I."/>
            <person name="Tsamla T."/>
            <person name="Vassiliev H."/>
            <person name="Vo A."/>
            <person name="Wangchuk T."/>
            <person name="Wangdi T."/>
            <person name="Weiand M."/>
            <person name="Wilkinson J."/>
            <person name="Wilson A."/>
            <person name="Yadav S."/>
            <person name="Young G."/>
            <person name="Yu Q."/>
            <person name="Zembek L."/>
            <person name="Zhong D."/>
            <person name="Zimmer A."/>
            <person name="Zwirko Z."/>
            <person name="Jaffe D.B."/>
            <person name="Alvarez P."/>
            <person name="Brockman W."/>
            <person name="Butler J."/>
            <person name="Chin C."/>
            <person name="Gnerre S."/>
            <person name="Grabherr M."/>
            <person name="Kleber M."/>
            <person name="Mauceli E."/>
            <person name="MacCallum I."/>
        </authorList>
    </citation>
    <scope>NUCLEOTIDE SEQUENCE [LARGE SCALE GENOMIC DNA]</scope>
    <source>
        <strain evidence="2">Tucson 15287-2541.00</strain>
    </source>
</reference>
<dbReference type="InParanoid" id="B4IZJ2"/>
<gene>
    <name evidence="1" type="primary">Dgri\GH17047</name>
    <name evidence="1" type="ORF">Dgri_GH17047</name>
</gene>
<evidence type="ECO:0000313" key="1">
    <source>
        <dbReference type="EMBL" id="EDV97767.1"/>
    </source>
</evidence>
<dbReference type="EMBL" id="CH916366">
    <property type="protein sequence ID" value="EDV97767.1"/>
    <property type="molecule type" value="Genomic_DNA"/>
</dbReference>
<keyword evidence="2" id="KW-1185">Reference proteome</keyword>
<organism evidence="2">
    <name type="scientific">Drosophila grimshawi</name>
    <name type="common">Hawaiian fruit fly</name>
    <name type="synonym">Idiomyia grimshawi</name>
    <dbReference type="NCBI Taxonomy" id="7222"/>
    <lineage>
        <taxon>Eukaryota</taxon>
        <taxon>Metazoa</taxon>
        <taxon>Ecdysozoa</taxon>
        <taxon>Arthropoda</taxon>
        <taxon>Hexapoda</taxon>
        <taxon>Insecta</taxon>
        <taxon>Pterygota</taxon>
        <taxon>Neoptera</taxon>
        <taxon>Endopterygota</taxon>
        <taxon>Diptera</taxon>
        <taxon>Brachycera</taxon>
        <taxon>Muscomorpha</taxon>
        <taxon>Ephydroidea</taxon>
        <taxon>Drosophilidae</taxon>
        <taxon>Drosophila</taxon>
        <taxon>Hawaiian Drosophila</taxon>
    </lineage>
</organism>
<dbReference type="AlphaFoldDB" id="B4IZJ2"/>
<proteinExistence type="predicted"/>
<dbReference type="HOGENOM" id="CLU_2361910_0_0_1"/>
<sequence length="96" mass="10987">MEEWIIIKPKADKRHLEKPNDERKKSIAPIADKTLLAVDILNLQLCMLESKIFRDIDPIPTLTVREFAGAVGELKKIKKKVIPRIISAVIKQNCEK</sequence>
<accession>B4IZJ2</accession>
<protein>
    <submittedName>
        <fullName evidence="1">GH17047</fullName>
    </submittedName>
</protein>
<dbReference type="PhylomeDB" id="B4IZJ2"/>
<evidence type="ECO:0000313" key="2">
    <source>
        <dbReference type="Proteomes" id="UP000001070"/>
    </source>
</evidence>